<dbReference type="EMBL" id="BQNB010020976">
    <property type="protein sequence ID" value="GJU01575.1"/>
    <property type="molecule type" value="Genomic_DNA"/>
</dbReference>
<keyword evidence="1" id="KW-1133">Transmembrane helix</keyword>
<evidence type="ECO:0000313" key="3">
    <source>
        <dbReference type="Proteomes" id="UP001151760"/>
    </source>
</evidence>
<sequence length="162" mass="18865">MVLHSLSKKFQRSSTTFITFQDLCLQQKLLEYMSVHNNDASESLQPSWGKMCTFMVSSQLPGEVVYTTLLSMVCVKYSSYMRRIVVDLLQVPPNGYSTRPKDMIQYRSSSICYGWLLLRLPCFLSIVLILLLLRSYIRVQNLLKIWMLVWGKLIQKLRQKGV</sequence>
<keyword evidence="3" id="KW-1185">Reference proteome</keyword>
<comment type="caution">
    <text evidence="2">The sequence shown here is derived from an EMBL/GenBank/DDBJ whole genome shotgun (WGS) entry which is preliminary data.</text>
</comment>
<evidence type="ECO:0000313" key="2">
    <source>
        <dbReference type="EMBL" id="GJU01575.1"/>
    </source>
</evidence>
<keyword evidence="1" id="KW-0812">Transmembrane</keyword>
<protein>
    <submittedName>
        <fullName evidence="2">Uncharacterized protein</fullName>
    </submittedName>
</protein>
<keyword evidence="1" id="KW-0472">Membrane</keyword>
<accession>A0ABQ5IMZ2</accession>
<evidence type="ECO:0000256" key="1">
    <source>
        <dbReference type="SAM" id="Phobius"/>
    </source>
</evidence>
<gene>
    <name evidence="2" type="ORF">Tco_1111913</name>
</gene>
<proteinExistence type="predicted"/>
<dbReference type="Proteomes" id="UP001151760">
    <property type="component" value="Unassembled WGS sequence"/>
</dbReference>
<reference evidence="2" key="1">
    <citation type="journal article" date="2022" name="Int. J. Mol. Sci.">
        <title>Draft Genome of Tanacetum Coccineum: Genomic Comparison of Closely Related Tanacetum-Family Plants.</title>
        <authorList>
            <person name="Yamashiro T."/>
            <person name="Shiraishi A."/>
            <person name="Nakayama K."/>
            <person name="Satake H."/>
        </authorList>
    </citation>
    <scope>NUCLEOTIDE SEQUENCE</scope>
</reference>
<reference evidence="2" key="2">
    <citation type="submission" date="2022-01" db="EMBL/GenBank/DDBJ databases">
        <authorList>
            <person name="Yamashiro T."/>
            <person name="Shiraishi A."/>
            <person name="Satake H."/>
            <person name="Nakayama K."/>
        </authorList>
    </citation>
    <scope>NUCLEOTIDE SEQUENCE</scope>
</reference>
<organism evidence="2 3">
    <name type="scientific">Tanacetum coccineum</name>
    <dbReference type="NCBI Taxonomy" id="301880"/>
    <lineage>
        <taxon>Eukaryota</taxon>
        <taxon>Viridiplantae</taxon>
        <taxon>Streptophyta</taxon>
        <taxon>Embryophyta</taxon>
        <taxon>Tracheophyta</taxon>
        <taxon>Spermatophyta</taxon>
        <taxon>Magnoliopsida</taxon>
        <taxon>eudicotyledons</taxon>
        <taxon>Gunneridae</taxon>
        <taxon>Pentapetalae</taxon>
        <taxon>asterids</taxon>
        <taxon>campanulids</taxon>
        <taxon>Asterales</taxon>
        <taxon>Asteraceae</taxon>
        <taxon>Asteroideae</taxon>
        <taxon>Anthemideae</taxon>
        <taxon>Anthemidinae</taxon>
        <taxon>Tanacetum</taxon>
    </lineage>
</organism>
<name>A0ABQ5IMZ2_9ASTR</name>
<feature type="transmembrane region" description="Helical" evidence="1">
    <location>
        <begin position="113"/>
        <end position="133"/>
    </location>
</feature>